<keyword evidence="1" id="KW-0812">Transmembrane</keyword>
<feature type="transmembrane region" description="Helical" evidence="1">
    <location>
        <begin position="100"/>
        <end position="117"/>
    </location>
</feature>
<evidence type="ECO:0000313" key="4">
    <source>
        <dbReference type="Proteomes" id="UP000426328"/>
    </source>
</evidence>
<feature type="transmembrane region" description="Helical" evidence="1">
    <location>
        <begin position="31"/>
        <end position="49"/>
    </location>
</feature>
<feature type="transmembrane region" description="Helical" evidence="1">
    <location>
        <begin position="377"/>
        <end position="395"/>
    </location>
</feature>
<reference evidence="3 4" key="2">
    <citation type="submission" date="2019-10" db="EMBL/GenBank/DDBJ databases">
        <title>Genome Sequences from Six Type Strain Members of the Archaeal Family Sulfolobaceae: Acidianus ambivalens, Acidianus infernus, Metallosphaera prunae, Stygiolobus azoricus, Sulfolobus metallicus, and Sulfurisphaera ohwakuensis.</title>
        <authorList>
            <person name="Counts J.A."/>
            <person name="Kelly R.M."/>
        </authorList>
    </citation>
    <scope>NUCLEOTIDE SEQUENCE [LARGE SCALE GENOMIC DNA]</scope>
    <source>
        <strain evidence="3 4">LEI 10</strain>
    </source>
</reference>
<dbReference type="EMBL" id="WHYS01000004">
    <property type="protein sequence ID" value="MQL56476.1"/>
    <property type="molecule type" value="Genomic_DNA"/>
</dbReference>
<gene>
    <name evidence="3" type="ORF">D1866_03070</name>
    <name evidence="2" type="ORF">GFB69_12415</name>
</gene>
<proteinExistence type="predicted"/>
<protein>
    <submittedName>
        <fullName evidence="3">Uncharacterized protein</fullName>
    </submittedName>
</protein>
<dbReference type="KEGG" id="aamb:D1866_03070"/>
<name>A0A650CTF6_ACIAM</name>
<dbReference type="Proteomes" id="UP000426328">
    <property type="component" value="Chromosome"/>
</dbReference>
<reference evidence="2 5" key="1">
    <citation type="submission" date="2019-10" db="EMBL/GenBank/DDBJ databases">
        <title>Comparative genomics of sulfur disproportionating microorganisms.</title>
        <authorList>
            <person name="Ward L.M."/>
            <person name="Bertran E."/>
            <person name="Johnston D."/>
        </authorList>
    </citation>
    <scope>NUCLEOTIDE SEQUENCE [LARGE SCALE GENOMIC DNA]</scope>
    <source>
        <strain evidence="2 5">DSM 3772</strain>
    </source>
</reference>
<accession>A0A650CTF6</accession>
<feature type="transmembrane region" description="Helical" evidence="1">
    <location>
        <begin position="300"/>
        <end position="323"/>
    </location>
</feature>
<dbReference type="AlphaFoldDB" id="A0A650CTF6"/>
<feature type="transmembrane region" description="Helical" evidence="1">
    <location>
        <begin position="174"/>
        <end position="191"/>
    </location>
</feature>
<keyword evidence="1" id="KW-0472">Membrane</keyword>
<organism evidence="3 4">
    <name type="scientific">Acidianus ambivalens</name>
    <name type="common">Desulfurolobus ambivalens</name>
    <dbReference type="NCBI Taxonomy" id="2283"/>
    <lineage>
        <taxon>Archaea</taxon>
        <taxon>Thermoproteota</taxon>
        <taxon>Thermoprotei</taxon>
        <taxon>Sulfolobales</taxon>
        <taxon>Sulfolobaceae</taxon>
        <taxon>Acidianus</taxon>
    </lineage>
</organism>
<evidence type="ECO:0000313" key="3">
    <source>
        <dbReference type="EMBL" id="QGR21109.1"/>
    </source>
</evidence>
<dbReference type="EMBL" id="CP045482">
    <property type="protein sequence ID" value="QGR21109.1"/>
    <property type="molecule type" value="Genomic_DNA"/>
</dbReference>
<keyword evidence="1" id="KW-1133">Transmembrane helix</keyword>
<feature type="transmembrane region" description="Helical" evidence="1">
    <location>
        <begin position="343"/>
        <end position="365"/>
    </location>
</feature>
<dbReference type="Proteomes" id="UP000474054">
    <property type="component" value="Unassembled WGS sequence"/>
</dbReference>
<feature type="transmembrane region" description="Helical" evidence="1">
    <location>
        <begin position="802"/>
        <end position="819"/>
    </location>
</feature>
<evidence type="ECO:0000256" key="1">
    <source>
        <dbReference type="SAM" id="Phobius"/>
    </source>
</evidence>
<evidence type="ECO:0000313" key="2">
    <source>
        <dbReference type="EMBL" id="MQL56476.1"/>
    </source>
</evidence>
<dbReference type="GeneID" id="42778683"/>
<feature type="transmembrane region" description="Helical" evidence="1">
    <location>
        <begin position="273"/>
        <end position="293"/>
    </location>
</feature>
<feature type="transmembrane region" description="Helical" evidence="1">
    <location>
        <begin position="69"/>
        <end position="91"/>
    </location>
</feature>
<evidence type="ECO:0000313" key="5">
    <source>
        <dbReference type="Proteomes" id="UP000474054"/>
    </source>
</evidence>
<feature type="transmembrane region" description="Helical" evidence="1">
    <location>
        <begin position="203"/>
        <end position="224"/>
    </location>
</feature>
<dbReference type="RefSeq" id="WP_152943325.1">
    <property type="nucleotide sequence ID" value="NZ_CP045482.1"/>
</dbReference>
<sequence>MITSVVEWYVLNHNDIPPAYPTIPDSVERQLMFSVMNGASFTGILYLLIGFPLDVLSLYLGVPLTLTSTLWNFFTFEVLFLGVFFSSKYFLKKYFNASGFLLYFTPTLASIPVPITWYTVSGVIYFFPGVYALTLALLDYSLDIGERLTLKQALLRSMIVAIAVTLDFTDPRGIVFGILTFFIFSLYFLALKRGKRLLYLKEWTKVFFLGVVFFILLNFNTIAYTEFIKPYIPLVGVSTVYNQLRIALQHVQPFYTLSGIMYWLGANYYISQYHANLILGVISIAIGLTALLFRKPITIFLGIIILAVVAYNYVGVTTLGYYLAQTPYVGYLVYLYPTYLPSYFFVAPFYLLVSFTFFIVGKCLYRGKHLVTRAIKALPILLLLLSLFISFYSPIASSIESHHATPPPNAVIDSINLISRNDSGIVLVLGNYTLASFYSGLPSMLYPAYLGYMNFIWNGLPEAGNTARFLSYFGIQYVVILQPSLVKCFNLFINNPDFTLLYNNSGILVFKNDLYESLQIKHGVYVAFNFPEILEQVSELNTSFIIIPFYYVNNLQTILPYVKGFIGYNLSPIDLIPMLITNSSYVISASNVYLNQYYTKGWVHDSPFWTPDIMDAISEGNEVPLNLTLKIPDGKYYVFILPVGTTFNEEVSGNVKIYSGNTLSISLSNSVYNVNWVFAGKLNLVNHEIHVVSNNLGIVKIVLVPSSSYNNLFNKALSILKSREEISIVNNSINVESGNYSPTAYGISVFANPWFEFLPYAHVVEVKNYIYESSYYFGTANVYISTTYPSINLSYPSLLPELVINFILDLGIILYIVVLRKKRKL</sequence>
<keyword evidence="4" id="KW-1185">Reference proteome</keyword>